<feature type="signal peptide" evidence="1">
    <location>
        <begin position="1"/>
        <end position="31"/>
    </location>
</feature>
<sequence>MRSGFGGRRALAAVAVLVSAVLVGCSGPAGSPQAAKAVGDTIVHGKTDGGTTFVRNYNVLGPATDKAPNMELVYEPLLRIDYGDGAVVKPWLAESWTFGEGGKLLTVKLRDDVKFSDGKPFTVDDALYSLTLPLEKPDFSIAGITYKSVTKVDDRQLAIRFAEPAYATLTQFANILLPMVPKHVWSTQNLNTWTNPEPVGTGPFTLAEFKPQQITLKARDDYWGGKLPMSTYKIIPTSPDALKAQLLKGEVDWASNSWANGEKEYVAKDPDKHLYQLYSNGGAMSVLFNTAKAPFDDVHVRRALALTIDRTAVVTTLQRPGTEAGPTGLSDQLFADWLDPQYKGKVQKVDADAAKAELAAGGYTVEQGALVKDGKRYQPSILFNSDWSWGNYADILINTWKQTLGLEVKGAGQPSAGYYDKQNLGQFDLVAASTGGAGVYGVYNFLSSSYRQPLGKSATLNQGRWSDPQTDQVIAQMQRTDNVDQLKTLGKQLQQIVVDKVPFSPIYNNYYFVEINATRWTGWPTPENFDHIPFVGMGPDTILTLLKLQRRGN</sequence>
<dbReference type="Pfam" id="PF00496">
    <property type="entry name" value="SBP_bac_5"/>
    <property type="match status" value="1"/>
</dbReference>
<accession>A0A561B856</accession>
<dbReference type="InterPro" id="IPR039424">
    <property type="entry name" value="SBP_5"/>
</dbReference>
<dbReference type="GO" id="GO:0015833">
    <property type="term" value="P:peptide transport"/>
    <property type="evidence" value="ECO:0007669"/>
    <property type="project" value="TreeGrafter"/>
</dbReference>
<gene>
    <name evidence="3" type="ORF">FB561_6583</name>
</gene>
<comment type="caution">
    <text evidence="3">The sequence shown here is derived from an EMBL/GenBank/DDBJ whole genome shotgun (WGS) entry which is preliminary data.</text>
</comment>
<dbReference type="GO" id="GO:0042597">
    <property type="term" value="C:periplasmic space"/>
    <property type="evidence" value="ECO:0007669"/>
    <property type="project" value="UniProtKB-ARBA"/>
</dbReference>
<dbReference type="EMBL" id="VIVK01000002">
    <property type="protein sequence ID" value="TWD75145.1"/>
    <property type="molecule type" value="Genomic_DNA"/>
</dbReference>
<evidence type="ECO:0000259" key="2">
    <source>
        <dbReference type="Pfam" id="PF00496"/>
    </source>
</evidence>
<protein>
    <submittedName>
        <fullName evidence="3">Peptide/nickel transport system substrate-binding protein</fullName>
    </submittedName>
</protein>
<dbReference type="CDD" id="cd08509">
    <property type="entry name" value="PBP2_TmCBP_oligosaccharides_like"/>
    <property type="match status" value="1"/>
</dbReference>
<organism evidence="3 4">
    <name type="scientific">Kribbella amoyensis</name>
    <dbReference type="NCBI Taxonomy" id="996641"/>
    <lineage>
        <taxon>Bacteria</taxon>
        <taxon>Bacillati</taxon>
        <taxon>Actinomycetota</taxon>
        <taxon>Actinomycetes</taxon>
        <taxon>Propionibacteriales</taxon>
        <taxon>Kribbellaceae</taxon>
        <taxon>Kribbella</taxon>
    </lineage>
</organism>
<dbReference type="GO" id="GO:1904680">
    <property type="term" value="F:peptide transmembrane transporter activity"/>
    <property type="evidence" value="ECO:0007669"/>
    <property type="project" value="TreeGrafter"/>
</dbReference>
<evidence type="ECO:0000313" key="3">
    <source>
        <dbReference type="EMBL" id="TWD75145.1"/>
    </source>
</evidence>
<dbReference type="Gene3D" id="3.40.190.10">
    <property type="entry name" value="Periplasmic binding protein-like II"/>
    <property type="match status" value="1"/>
</dbReference>
<dbReference type="PANTHER" id="PTHR30290">
    <property type="entry name" value="PERIPLASMIC BINDING COMPONENT OF ABC TRANSPORTER"/>
    <property type="match status" value="1"/>
</dbReference>
<feature type="chain" id="PRO_5038830704" evidence="1">
    <location>
        <begin position="32"/>
        <end position="553"/>
    </location>
</feature>
<dbReference type="PROSITE" id="PS51257">
    <property type="entry name" value="PROKAR_LIPOPROTEIN"/>
    <property type="match status" value="1"/>
</dbReference>
<dbReference type="SUPFAM" id="SSF53850">
    <property type="entry name" value="Periplasmic binding protein-like II"/>
    <property type="match status" value="1"/>
</dbReference>
<dbReference type="PIRSF" id="PIRSF002741">
    <property type="entry name" value="MppA"/>
    <property type="match status" value="1"/>
</dbReference>
<evidence type="ECO:0000313" key="4">
    <source>
        <dbReference type="Proteomes" id="UP000318380"/>
    </source>
</evidence>
<reference evidence="3 4" key="1">
    <citation type="submission" date="2019-06" db="EMBL/GenBank/DDBJ databases">
        <title>Sequencing the genomes of 1000 actinobacteria strains.</title>
        <authorList>
            <person name="Klenk H.-P."/>
        </authorList>
    </citation>
    <scope>NUCLEOTIDE SEQUENCE [LARGE SCALE GENOMIC DNA]</scope>
    <source>
        <strain evidence="3 4">DSM 24683</strain>
    </source>
</reference>
<dbReference type="InterPro" id="IPR030678">
    <property type="entry name" value="Peptide/Ni-bd"/>
</dbReference>
<keyword evidence="1" id="KW-0732">Signal</keyword>
<feature type="domain" description="Solute-binding protein family 5" evidence="2">
    <location>
        <begin position="88"/>
        <end position="449"/>
    </location>
</feature>
<name>A0A561B856_9ACTN</name>
<dbReference type="Gene3D" id="3.90.76.10">
    <property type="entry name" value="Dipeptide-binding Protein, Domain 1"/>
    <property type="match status" value="1"/>
</dbReference>
<dbReference type="AlphaFoldDB" id="A0A561B856"/>
<dbReference type="PANTHER" id="PTHR30290:SF16">
    <property type="entry name" value="OLIGOPEPTIDE ABC TRANSPORTER, PERIPLASMIC OLIGOPEPTIDE-BINDING PROTEIN"/>
    <property type="match status" value="1"/>
</dbReference>
<proteinExistence type="predicted"/>
<dbReference type="OrthoDB" id="9764591at2"/>
<dbReference type="GO" id="GO:0043190">
    <property type="term" value="C:ATP-binding cassette (ABC) transporter complex"/>
    <property type="evidence" value="ECO:0007669"/>
    <property type="project" value="InterPro"/>
</dbReference>
<dbReference type="Gene3D" id="3.10.105.10">
    <property type="entry name" value="Dipeptide-binding Protein, Domain 3"/>
    <property type="match status" value="1"/>
</dbReference>
<evidence type="ECO:0000256" key="1">
    <source>
        <dbReference type="SAM" id="SignalP"/>
    </source>
</evidence>
<dbReference type="InterPro" id="IPR000914">
    <property type="entry name" value="SBP_5_dom"/>
</dbReference>
<keyword evidence="4" id="KW-1185">Reference proteome</keyword>
<dbReference type="Proteomes" id="UP000318380">
    <property type="component" value="Unassembled WGS sequence"/>
</dbReference>